<dbReference type="AlphaFoldDB" id="A0A7S0TEW1"/>
<sequence>MARSVNCKPFPKDRNLIEEGALLKVVKTQQFKTHGSNKFHEARPAKYEQFLYENCIKVVIECEGIKQTHYVLHEDVFHPVNYKHSNRDIELLQSLVLSVWKNPKYDGYITQNGIKTRQNLVKSDNTVTVSVSNTFGSKL</sequence>
<reference evidence="1" key="1">
    <citation type="submission" date="2021-01" db="EMBL/GenBank/DDBJ databases">
        <authorList>
            <person name="Corre E."/>
            <person name="Pelletier E."/>
            <person name="Niang G."/>
            <person name="Scheremetjew M."/>
            <person name="Finn R."/>
            <person name="Kale V."/>
            <person name="Holt S."/>
            <person name="Cochrane G."/>
            <person name="Meng A."/>
            <person name="Brown T."/>
            <person name="Cohen L."/>
        </authorList>
    </citation>
    <scope>NUCLEOTIDE SEQUENCE</scope>
</reference>
<dbReference type="EMBL" id="HBFI01001743">
    <property type="protein sequence ID" value="CAD8732353.1"/>
    <property type="molecule type" value="Transcribed_RNA"/>
</dbReference>
<evidence type="ECO:0000313" key="1">
    <source>
        <dbReference type="EMBL" id="CAD8732353.1"/>
    </source>
</evidence>
<proteinExistence type="predicted"/>
<accession>A0A7S0TEW1</accession>
<protein>
    <submittedName>
        <fullName evidence="1">Uncharacterized protein</fullName>
    </submittedName>
</protein>
<name>A0A7S0TEW1_9EUKA</name>
<gene>
    <name evidence="1" type="ORF">EMAR1385_LOCUS1232</name>
</gene>
<organism evidence="1">
    <name type="scientific">Elphidium margaritaceum</name>
    <dbReference type="NCBI Taxonomy" id="933848"/>
    <lineage>
        <taxon>Eukaryota</taxon>
        <taxon>Sar</taxon>
        <taxon>Rhizaria</taxon>
        <taxon>Retaria</taxon>
        <taxon>Foraminifera</taxon>
        <taxon>Rotaliida</taxon>
        <taxon>Elphidiidae</taxon>
        <taxon>Elphidium</taxon>
    </lineage>
</organism>